<dbReference type="Pfam" id="PF03130">
    <property type="entry name" value="HEAT_PBS"/>
    <property type="match status" value="1"/>
</dbReference>
<sequence>MDKRFFKLYNLTEEEAIAVLDTPQDKIEEDDSRYVAAAHLVNFNSENSIKALIRAIQNTDPSLDNRIVRRKSVETLGRLQAQAAIPVIRTCLADEDCYTVEIAVWSIGEIGCQDREILEEIAQLLDKPGQLYRVIIHTLAKLDYKPAVARIRNFIDAKDETIQSAAISAICRLSGDYKEMEKVAAFLEHSNVNARRGCIQDLIDARYYPAIPDIASCPVSLVFRLRAIRSLAETGIKEGILTFEAIQPSLEQVLRDHPHDLKLVHQYDQPPSIEFVIRELYHTDFGRCYLACKTLLDTYAIEAPEALLTTYAQEAHNDYGAHYHVIKLLGWLKYEAAYDLLIEALQNAAPQFQKSRAAAALALGEIGDKRAILRLQACLNSPIWDLKYASLMALLKLGDFSSYEIAAIDPDPLIRAKVAQISEKALFTVNP</sequence>
<dbReference type="SMART" id="SM00567">
    <property type="entry name" value="EZ_HEAT"/>
    <property type="match status" value="5"/>
</dbReference>
<evidence type="ECO:0000313" key="4">
    <source>
        <dbReference type="Proteomes" id="UP000008206"/>
    </source>
</evidence>
<dbReference type="GO" id="GO:0016491">
    <property type="term" value="F:oxidoreductase activity"/>
    <property type="evidence" value="ECO:0007669"/>
    <property type="project" value="TreeGrafter"/>
</dbReference>
<proteinExistence type="predicted"/>
<dbReference type="eggNOG" id="COG1413">
    <property type="taxonomic scope" value="Bacteria"/>
</dbReference>
<evidence type="ECO:0000313" key="3">
    <source>
        <dbReference type="EMBL" id="ADN15970.1"/>
    </source>
</evidence>
<dbReference type="OrthoDB" id="527225at2"/>
<reference evidence="4" key="1">
    <citation type="journal article" date="2011" name="MBio">
        <title>Novel metabolic attributes of the genus Cyanothece, comprising a group of unicellular nitrogen-fixing Cyanobacteria.</title>
        <authorList>
            <person name="Bandyopadhyay A."/>
            <person name="Elvitigala T."/>
            <person name="Welsh E."/>
            <person name="Stockel J."/>
            <person name="Liberton M."/>
            <person name="Min H."/>
            <person name="Sherman L.A."/>
            <person name="Pakrasi H.B."/>
        </authorList>
    </citation>
    <scope>NUCLEOTIDE SEQUENCE [LARGE SCALE GENOMIC DNA]</scope>
    <source>
        <strain evidence="4">PCC 7822</strain>
    </source>
</reference>
<dbReference type="GO" id="GO:0030089">
    <property type="term" value="C:phycobilisome"/>
    <property type="evidence" value="ECO:0007669"/>
    <property type="project" value="UniProtKB-KW"/>
</dbReference>
<dbReference type="Proteomes" id="UP000008206">
    <property type="component" value="Chromosome"/>
</dbReference>
<dbReference type="RefSeq" id="WP_013324038.1">
    <property type="nucleotide sequence ID" value="NC_014501.1"/>
</dbReference>
<dbReference type="HOGENOM" id="CLU_050203_0_0_3"/>
<accession>E0U6T3</accession>
<keyword evidence="3" id="KW-0456">Lyase</keyword>
<dbReference type="InterPro" id="IPR004155">
    <property type="entry name" value="PBS_lyase_HEAT"/>
</dbReference>
<evidence type="ECO:0000256" key="2">
    <source>
        <dbReference type="ARBA" id="ARBA00022738"/>
    </source>
</evidence>
<dbReference type="PANTHER" id="PTHR12697">
    <property type="entry name" value="PBS LYASE HEAT-LIKE PROTEIN"/>
    <property type="match status" value="1"/>
</dbReference>
<keyword evidence="4" id="KW-1185">Reference proteome</keyword>
<dbReference type="Gene3D" id="1.25.10.10">
    <property type="entry name" value="Leucine-rich Repeat Variant"/>
    <property type="match status" value="2"/>
</dbReference>
<gene>
    <name evidence="3" type="ordered locus">Cyan7822_4045</name>
</gene>
<dbReference type="STRING" id="497965.Cyan7822_4045"/>
<dbReference type="PANTHER" id="PTHR12697:SF5">
    <property type="entry name" value="DEOXYHYPUSINE HYDROXYLASE"/>
    <property type="match status" value="1"/>
</dbReference>
<dbReference type="InterPro" id="IPR011989">
    <property type="entry name" value="ARM-like"/>
</dbReference>
<dbReference type="EMBL" id="CP002198">
    <property type="protein sequence ID" value="ADN15970.1"/>
    <property type="molecule type" value="Genomic_DNA"/>
</dbReference>
<protein>
    <submittedName>
        <fullName evidence="3">PBS lyase HEAT domain protein repeat-containing protein</fullName>
    </submittedName>
</protein>
<evidence type="ECO:0000256" key="1">
    <source>
        <dbReference type="ARBA" id="ARBA00022549"/>
    </source>
</evidence>
<name>E0U6T3_GLOV7</name>
<dbReference type="Pfam" id="PF13646">
    <property type="entry name" value="HEAT_2"/>
    <property type="match status" value="1"/>
</dbReference>
<keyword evidence="1" id="KW-0042">Antenna complex</keyword>
<dbReference type="InterPro" id="IPR016024">
    <property type="entry name" value="ARM-type_fold"/>
</dbReference>
<keyword evidence="2" id="KW-0605">Phycobilisome</keyword>
<dbReference type="KEGG" id="cyj:Cyan7822_4045"/>
<dbReference type="SUPFAM" id="SSF48371">
    <property type="entry name" value="ARM repeat"/>
    <property type="match status" value="1"/>
</dbReference>
<dbReference type="GO" id="GO:0016829">
    <property type="term" value="F:lyase activity"/>
    <property type="evidence" value="ECO:0007669"/>
    <property type="project" value="UniProtKB-KW"/>
</dbReference>
<dbReference type="AlphaFoldDB" id="E0U6T3"/>
<organism evidence="3 4">
    <name type="scientific">Gloeothece verrucosa (strain PCC 7822)</name>
    <name type="common">Cyanothece sp. (strain PCC 7822)</name>
    <dbReference type="NCBI Taxonomy" id="497965"/>
    <lineage>
        <taxon>Bacteria</taxon>
        <taxon>Bacillati</taxon>
        <taxon>Cyanobacteriota</taxon>
        <taxon>Cyanophyceae</taxon>
        <taxon>Oscillatoriophycideae</taxon>
        <taxon>Chroococcales</taxon>
        <taxon>Aphanothecaceae</taxon>
        <taxon>Gloeothece</taxon>
        <taxon>Gloeothece verrucosa</taxon>
    </lineage>
</organism>